<reference evidence="2 3" key="1">
    <citation type="submission" date="2023-03" db="EMBL/GenBank/DDBJ databases">
        <title>High-quality genome of Scylla paramamosain provides insights in environmental adaptation.</title>
        <authorList>
            <person name="Zhang L."/>
        </authorList>
    </citation>
    <scope>NUCLEOTIDE SEQUENCE [LARGE SCALE GENOMIC DNA]</scope>
    <source>
        <strain evidence="2">LZ_2023a</strain>
        <tissue evidence="2">Muscle</tissue>
    </source>
</reference>
<dbReference type="SUPFAM" id="SSF51197">
    <property type="entry name" value="Clavaminate synthase-like"/>
    <property type="match status" value="1"/>
</dbReference>
<gene>
    <name evidence="2" type="ORF">O3P69_018226</name>
</gene>
<proteinExistence type="predicted"/>
<sequence>MADSEFFYTTGSWRVTEAMKEAYHENGYIIVRNMFNNEEVAKVREALEDPSGVQKFSFSRSDGKSSDLRFVLWNHPGHDVTGVMARTQRVAGTAEELLGGDEVYHYHTKLVMKDAKIGGKFLWHQDYGYWYKNGCLYPDLLSVCSRGSHRLGRIDHREVGEQLEADPERVTEASKSLEHVYVEMKAGDALFFNCNLLHTSAANNSDRRRWVFIVAFNKRSNNPYKDHHHPRYTPLHKVPDAALMECRVVDDLADKWFMRNDEDHSVPRNLH</sequence>
<comment type="caution">
    <text evidence="2">The sequence shown here is derived from an EMBL/GenBank/DDBJ whole genome shotgun (WGS) entry which is preliminary data.</text>
</comment>
<dbReference type="AlphaFoldDB" id="A0AAW0TJH1"/>
<dbReference type="InterPro" id="IPR008775">
    <property type="entry name" value="Phytyl_CoA_dOase-like"/>
</dbReference>
<keyword evidence="3" id="KW-1185">Reference proteome</keyword>
<dbReference type="Gene3D" id="2.60.120.620">
    <property type="entry name" value="q2cbj1_9rhob like domain"/>
    <property type="match status" value="1"/>
</dbReference>
<evidence type="ECO:0008006" key="4">
    <source>
        <dbReference type="Google" id="ProtNLM"/>
    </source>
</evidence>
<dbReference type="PANTHER" id="PTHR20883">
    <property type="entry name" value="PHYTANOYL-COA DIOXYGENASE DOMAIN CONTAINING 1"/>
    <property type="match status" value="1"/>
</dbReference>
<dbReference type="PANTHER" id="PTHR20883:SF51">
    <property type="entry name" value="PHYTANOYL-COA HYDROXYLASE"/>
    <property type="match status" value="1"/>
</dbReference>
<evidence type="ECO:0000313" key="2">
    <source>
        <dbReference type="EMBL" id="KAK8387541.1"/>
    </source>
</evidence>
<comment type="cofactor">
    <cofactor evidence="1">
        <name>Fe cation</name>
        <dbReference type="ChEBI" id="CHEBI:24875"/>
    </cofactor>
</comment>
<evidence type="ECO:0000313" key="3">
    <source>
        <dbReference type="Proteomes" id="UP001487740"/>
    </source>
</evidence>
<accession>A0AAW0TJH1</accession>
<dbReference type="Pfam" id="PF05721">
    <property type="entry name" value="PhyH"/>
    <property type="match status" value="2"/>
</dbReference>
<dbReference type="EMBL" id="JARAKH010000030">
    <property type="protein sequence ID" value="KAK8387541.1"/>
    <property type="molecule type" value="Genomic_DNA"/>
</dbReference>
<organism evidence="2 3">
    <name type="scientific">Scylla paramamosain</name>
    <name type="common">Mud crab</name>
    <dbReference type="NCBI Taxonomy" id="85552"/>
    <lineage>
        <taxon>Eukaryota</taxon>
        <taxon>Metazoa</taxon>
        <taxon>Ecdysozoa</taxon>
        <taxon>Arthropoda</taxon>
        <taxon>Crustacea</taxon>
        <taxon>Multicrustacea</taxon>
        <taxon>Malacostraca</taxon>
        <taxon>Eumalacostraca</taxon>
        <taxon>Eucarida</taxon>
        <taxon>Decapoda</taxon>
        <taxon>Pleocyemata</taxon>
        <taxon>Brachyura</taxon>
        <taxon>Eubrachyura</taxon>
        <taxon>Portunoidea</taxon>
        <taxon>Portunidae</taxon>
        <taxon>Portuninae</taxon>
        <taxon>Scylla</taxon>
    </lineage>
</organism>
<name>A0AAW0TJH1_SCYPA</name>
<dbReference type="Proteomes" id="UP001487740">
    <property type="component" value="Unassembled WGS sequence"/>
</dbReference>
<evidence type="ECO:0000256" key="1">
    <source>
        <dbReference type="ARBA" id="ARBA00001962"/>
    </source>
</evidence>
<protein>
    <recommendedName>
        <fullName evidence="4">Phytanoyl-CoA dioxygenase family protein</fullName>
    </recommendedName>
</protein>